<dbReference type="RefSeq" id="WP_188909810.1">
    <property type="nucleotide sequence ID" value="NZ_BMMF01000002.1"/>
</dbReference>
<protein>
    <recommendedName>
        <fullName evidence="3">Antitoxin of toxin-antitoxin stability system</fullName>
    </recommendedName>
</protein>
<evidence type="ECO:0008006" key="3">
    <source>
        <dbReference type="Google" id="ProtNLM"/>
    </source>
</evidence>
<keyword evidence="2" id="KW-1185">Reference proteome</keyword>
<comment type="caution">
    <text evidence="1">The sequence shown here is derived from an EMBL/GenBank/DDBJ whole genome shotgun (WGS) entry which is preliminary data.</text>
</comment>
<gene>
    <name evidence="1" type="ORF">GCM10011322_07920</name>
</gene>
<dbReference type="EMBL" id="BMMF01000002">
    <property type="protein sequence ID" value="GGK23639.1"/>
    <property type="molecule type" value="Genomic_DNA"/>
</dbReference>
<evidence type="ECO:0000313" key="2">
    <source>
        <dbReference type="Proteomes" id="UP000600449"/>
    </source>
</evidence>
<sequence>MPDEAELTIQLDADLRDAFLGEAALQDVPPADILRELVRSYVDDRRKCRDEVPPEYDAFLRAKVERSRASINAGRWRSNEDVEAEFAERRRRLAADSA</sequence>
<name>A0A917Q5G0_9HYPH</name>
<evidence type="ECO:0000313" key="1">
    <source>
        <dbReference type="EMBL" id="GGK23639.1"/>
    </source>
</evidence>
<dbReference type="Gene3D" id="6.20.450.20">
    <property type="match status" value="1"/>
</dbReference>
<organism evidence="1 2">
    <name type="scientific">Salinarimonas ramus</name>
    <dbReference type="NCBI Taxonomy" id="690164"/>
    <lineage>
        <taxon>Bacteria</taxon>
        <taxon>Pseudomonadati</taxon>
        <taxon>Pseudomonadota</taxon>
        <taxon>Alphaproteobacteria</taxon>
        <taxon>Hyphomicrobiales</taxon>
        <taxon>Salinarimonadaceae</taxon>
        <taxon>Salinarimonas</taxon>
    </lineage>
</organism>
<accession>A0A917Q5G0</accession>
<dbReference type="Proteomes" id="UP000600449">
    <property type="component" value="Unassembled WGS sequence"/>
</dbReference>
<proteinExistence type="predicted"/>
<reference evidence="1 2" key="1">
    <citation type="journal article" date="2014" name="Int. J. Syst. Evol. Microbiol.">
        <title>Complete genome sequence of Corynebacterium casei LMG S-19264T (=DSM 44701T), isolated from a smear-ripened cheese.</title>
        <authorList>
            <consortium name="US DOE Joint Genome Institute (JGI-PGF)"/>
            <person name="Walter F."/>
            <person name="Albersmeier A."/>
            <person name="Kalinowski J."/>
            <person name="Ruckert C."/>
        </authorList>
    </citation>
    <scope>NUCLEOTIDE SEQUENCE [LARGE SCALE GENOMIC DNA]</scope>
    <source>
        <strain evidence="1 2">CGMCC 1.9161</strain>
    </source>
</reference>
<dbReference type="AlphaFoldDB" id="A0A917Q5G0"/>